<dbReference type="InterPro" id="IPR056884">
    <property type="entry name" value="NPHP3-like_N"/>
</dbReference>
<dbReference type="PANTHER" id="PTHR24171">
    <property type="entry name" value="ANKYRIN REPEAT DOMAIN-CONTAINING PROTEIN 39-RELATED"/>
    <property type="match status" value="1"/>
</dbReference>
<accession>A0AAV9ZNR8</accession>
<feature type="domain" description="Nephrocystin 3-like N-terminal" evidence="6">
    <location>
        <begin position="104"/>
        <end position="140"/>
    </location>
</feature>
<evidence type="ECO:0000259" key="6">
    <source>
        <dbReference type="Pfam" id="PF24883"/>
    </source>
</evidence>
<protein>
    <submittedName>
        <fullName evidence="7">Uncharacterized protein</fullName>
    </submittedName>
</protein>
<evidence type="ECO:0000256" key="1">
    <source>
        <dbReference type="ARBA" id="ARBA00022737"/>
    </source>
</evidence>
<dbReference type="Proteomes" id="UP001362999">
    <property type="component" value="Unassembled WGS sequence"/>
</dbReference>
<feature type="region of interest" description="Disordered" evidence="4">
    <location>
        <begin position="64"/>
        <end position="86"/>
    </location>
</feature>
<keyword evidence="1" id="KW-0677">Repeat</keyword>
<evidence type="ECO:0000313" key="8">
    <source>
        <dbReference type="Proteomes" id="UP001362999"/>
    </source>
</evidence>
<feature type="repeat" description="ANK" evidence="3">
    <location>
        <begin position="607"/>
        <end position="639"/>
    </location>
</feature>
<dbReference type="EMBL" id="JAWWNJ010000126">
    <property type="protein sequence ID" value="KAK6988134.1"/>
    <property type="molecule type" value="Genomic_DNA"/>
</dbReference>
<feature type="repeat" description="ANK" evidence="3">
    <location>
        <begin position="507"/>
        <end position="539"/>
    </location>
</feature>
<dbReference type="SUPFAM" id="SSF48403">
    <property type="entry name" value="Ankyrin repeat"/>
    <property type="match status" value="1"/>
</dbReference>
<dbReference type="Pfam" id="PF12796">
    <property type="entry name" value="Ank_2"/>
    <property type="match status" value="1"/>
</dbReference>
<evidence type="ECO:0000256" key="2">
    <source>
        <dbReference type="ARBA" id="ARBA00023043"/>
    </source>
</evidence>
<evidence type="ECO:0000256" key="3">
    <source>
        <dbReference type="PROSITE-ProRule" id="PRU00023"/>
    </source>
</evidence>
<keyword evidence="2 3" id="KW-0040">ANK repeat</keyword>
<dbReference type="Pfam" id="PF22939">
    <property type="entry name" value="WHD_GPIID"/>
    <property type="match status" value="1"/>
</dbReference>
<name>A0AAV9ZNR8_9AGAR</name>
<dbReference type="PROSITE" id="PS50088">
    <property type="entry name" value="ANK_REPEAT"/>
    <property type="match status" value="3"/>
</dbReference>
<feature type="compositionally biased region" description="Gly residues" evidence="4">
    <location>
        <begin position="64"/>
        <end position="77"/>
    </location>
</feature>
<evidence type="ECO:0000256" key="4">
    <source>
        <dbReference type="SAM" id="MobiDB-lite"/>
    </source>
</evidence>
<dbReference type="InterPro" id="IPR054471">
    <property type="entry name" value="GPIID_WHD"/>
</dbReference>
<feature type="domain" description="GPI inositol-deacylase winged helix" evidence="5">
    <location>
        <begin position="255"/>
        <end position="336"/>
    </location>
</feature>
<gene>
    <name evidence="7" type="ORF">R3P38DRAFT_2805149</name>
</gene>
<dbReference type="PROSITE" id="PS50297">
    <property type="entry name" value="ANK_REP_REGION"/>
    <property type="match status" value="3"/>
</dbReference>
<sequence>MSTPLKHIQASISTISEQLLTAQKGFGELKDFISSPRSTTQIFKSDQAEQKFCSINITAHGGTGGVGGHGGQQGGLEEGGKEPSSLSTTQTQCILQLKSPQMKGTGQLFLSLPEFKTWLSNSEKVLWCEGPPGAGKTVLSLCKQLLLNKPLPLMIKIYGNTILTERRSLLLIAEKSDINLYSENQFNKSDNLFRLLKNRPQLKTDIQLAVAQDPNSAWIILRAQPTVASLQEGLKTLPSTLGIAYETTMTRINAQAEGIQKLAHKALMWITNTFRPLSVAELCQAIAIDNEDTCLTSDKISEIDSIMSACAGLVLLNHKKSVVHLIHYTAHEWLQQYFQNAHKQIASTCFQYLAFSDFEELEKINPKLVKQQYPLVVYAHQQLEGNMDSLAPVRRLDFWRHGPWPEHEEVIGSLGLAAAANLKTIAKHILRAREVDPKGERLALSLGVYGEHVEIVKTLLQSSRIKPEWGLQGAIQKKHWEILTPESEPIVKMLLDAGADVNLVGGYYGSALHAATWRQYEPIVKMLLDNGADMNIVGEQANVNIVSGEHGTALQAAAWTESEPIVKMLLDAGADVNLVGGYFGTALQAAASIKSKAGADVNLVGGYYETALHAAACRESEPIVKMLLDNGADMNMLAAIMELHFRLLLICCLTMGLDMNIVGGQYEMLLDAGADVNLVGGYYGTALQTAAYYGTALQAAAYVNSGSIVNILLEKGADMNIWVTPTTDYPAESDPIAESDCTSGSGSSVESDSTAELGYTAGSGSSAGVDSIVKLLLDAGADVNMRGGKYGSALKAAKVLGQQTILQMLLEAGAISTDCDEQEEKQHQSCKWRSQIQMTQADPKILDSQ</sequence>
<reference evidence="7 8" key="1">
    <citation type="journal article" date="2024" name="J Genomics">
        <title>Draft genome sequencing and assembly of Favolaschia claudopus CIRM-BRFM 2984 isolated from oak limbs.</title>
        <authorList>
            <person name="Navarro D."/>
            <person name="Drula E."/>
            <person name="Chaduli D."/>
            <person name="Cazenave R."/>
            <person name="Ahrendt S."/>
            <person name="Wang J."/>
            <person name="Lipzen A."/>
            <person name="Daum C."/>
            <person name="Barry K."/>
            <person name="Grigoriev I.V."/>
            <person name="Favel A."/>
            <person name="Rosso M.N."/>
            <person name="Martin F."/>
        </authorList>
    </citation>
    <scope>NUCLEOTIDE SEQUENCE [LARGE SCALE GENOMIC DNA]</scope>
    <source>
        <strain evidence="7 8">CIRM-BRFM 2984</strain>
    </source>
</reference>
<dbReference type="InterPro" id="IPR036770">
    <property type="entry name" value="Ankyrin_rpt-contain_sf"/>
</dbReference>
<feature type="repeat" description="ANK" evidence="3">
    <location>
        <begin position="549"/>
        <end position="581"/>
    </location>
</feature>
<dbReference type="SMART" id="SM00248">
    <property type="entry name" value="ANK"/>
    <property type="match status" value="6"/>
</dbReference>
<dbReference type="InterPro" id="IPR002110">
    <property type="entry name" value="Ankyrin_rpt"/>
</dbReference>
<evidence type="ECO:0000313" key="7">
    <source>
        <dbReference type="EMBL" id="KAK6988134.1"/>
    </source>
</evidence>
<dbReference type="Gene3D" id="1.25.40.20">
    <property type="entry name" value="Ankyrin repeat-containing domain"/>
    <property type="match status" value="5"/>
</dbReference>
<keyword evidence="8" id="KW-1185">Reference proteome</keyword>
<evidence type="ECO:0000259" key="5">
    <source>
        <dbReference type="Pfam" id="PF22939"/>
    </source>
</evidence>
<dbReference type="PANTHER" id="PTHR24171:SF11">
    <property type="entry name" value="26S PROTEASOME NON-ATPASE REGULATORY SUBUNIT 10"/>
    <property type="match status" value="1"/>
</dbReference>
<dbReference type="GO" id="GO:0004842">
    <property type="term" value="F:ubiquitin-protein transferase activity"/>
    <property type="evidence" value="ECO:0007669"/>
    <property type="project" value="TreeGrafter"/>
</dbReference>
<dbReference type="AlphaFoldDB" id="A0AAV9ZNR8"/>
<proteinExistence type="predicted"/>
<feature type="region of interest" description="Disordered" evidence="4">
    <location>
        <begin position="733"/>
        <end position="756"/>
    </location>
</feature>
<organism evidence="7 8">
    <name type="scientific">Favolaschia claudopus</name>
    <dbReference type="NCBI Taxonomy" id="2862362"/>
    <lineage>
        <taxon>Eukaryota</taxon>
        <taxon>Fungi</taxon>
        <taxon>Dikarya</taxon>
        <taxon>Basidiomycota</taxon>
        <taxon>Agaricomycotina</taxon>
        <taxon>Agaricomycetes</taxon>
        <taxon>Agaricomycetidae</taxon>
        <taxon>Agaricales</taxon>
        <taxon>Marasmiineae</taxon>
        <taxon>Mycenaceae</taxon>
        <taxon>Favolaschia</taxon>
    </lineage>
</organism>
<feature type="compositionally biased region" description="Low complexity" evidence="4">
    <location>
        <begin position="738"/>
        <end position="754"/>
    </location>
</feature>
<dbReference type="Pfam" id="PF00023">
    <property type="entry name" value="Ank"/>
    <property type="match status" value="2"/>
</dbReference>
<dbReference type="Pfam" id="PF24883">
    <property type="entry name" value="NPHP3_N"/>
    <property type="match status" value="1"/>
</dbReference>
<dbReference type="GO" id="GO:0085020">
    <property type="term" value="P:protein K6-linked ubiquitination"/>
    <property type="evidence" value="ECO:0007669"/>
    <property type="project" value="TreeGrafter"/>
</dbReference>
<comment type="caution">
    <text evidence="7">The sequence shown here is derived from an EMBL/GenBank/DDBJ whole genome shotgun (WGS) entry which is preliminary data.</text>
</comment>